<dbReference type="InterPro" id="IPR000109">
    <property type="entry name" value="POT_fam"/>
</dbReference>
<keyword evidence="3" id="KW-0597">Phosphoprotein</keyword>
<evidence type="ECO:0000313" key="9">
    <source>
        <dbReference type="Proteomes" id="UP000886595"/>
    </source>
</evidence>
<dbReference type="GO" id="GO:0042937">
    <property type="term" value="F:tripeptide transmembrane transporter activity"/>
    <property type="evidence" value="ECO:0007669"/>
    <property type="project" value="InterPro"/>
</dbReference>
<dbReference type="GO" id="GO:0016020">
    <property type="term" value="C:membrane"/>
    <property type="evidence" value="ECO:0007669"/>
    <property type="project" value="UniProtKB-SubCell"/>
</dbReference>
<evidence type="ECO:0000256" key="6">
    <source>
        <dbReference type="ARBA" id="ARBA00023136"/>
    </source>
</evidence>
<reference evidence="8 9" key="1">
    <citation type="submission" date="2020-02" db="EMBL/GenBank/DDBJ databases">
        <authorList>
            <person name="Ma Q."/>
            <person name="Huang Y."/>
            <person name="Song X."/>
            <person name="Pei D."/>
        </authorList>
    </citation>
    <scope>NUCLEOTIDE SEQUENCE [LARGE SCALE GENOMIC DNA]</scope>
    <source>
        <strain evidence="8">Sxm20200214</strain>
        <tissue evidence="8">Leaf</tissue>
    </source>
</reference>
<dbReference type="OrthoDB" id="8904098at2759"/>
<evidence type="ECO:0000256" key="2">
    <source>
        <dbReference type="ARBA" id="ARBA00005982"/>
    </source>
</evidence>
<dbReference type="SUPFAM" id="SSF103473">
    <property type="entry name" value="MFS general substrate transporter"/>
    <property type="match status" value="1"/>
</dbReference>
<dbReference type="Proteomes" id="UP000886595">
    <property type="component" value="Unassembled WGS sequence"/>
</dbReference>
<keyword evidence="5 7" id="KW-1133">Transmembrane helix</keyword>
<dbReference type="GO" id="GO:0071916">
    <property type="term" value="F:dipeptide transmembrane transporter activity"/>
    <property type="evidence" value="ECO:0007669"/>
    <property type="project" value="InterPro"/>
</dbReference>
<evidence type="ECO:0000313" key="8">
    <source>
        <dbReference type="EMBL" id="KAG2289783.1"/>
    </source>
</evidence>
<dbReference type="Gene3D" id="1.20.1250.20">
    <property type="entry name" value="MFS general substrate transporter like domains"/>
    <property type="match status" value="1"/>
</dbReference>
<feature type="transmembrane region" description="Helical" evidence="7">
    <location>
        <begin position="422"/>
        <end position="443"/>
    </location>
</feature>
<feature type="transmembrane region" description="Helical" evidence="7">
    <location>
        <begin position="86"/>
        <end position="106"/>
    </location>
</feature>
<feature type="transmembrane region" description="Helical" evidence="7">
    <location>
        <begin position="112"/>
        <end position="132"/>
    </location>
</feature>
<accession>A0A8X7RKR2</accession>
<dbReference type="EMBL" id="JAAMPC010000010">
    <property type="protein sequence ID" value="KAG2289783.1"/>
    <property type="molecule type" value="Genomic_DNA"/>
</dbReference>
<protein>
    <submittedName>
        <fullName evidence="8">Uncharacterized protein</fullName>
    </submittedName>
</protein>
<evidence type="ECO:0000256" key="1">
    <source>
        <dbReference type="ARBA" id="ARBA00004141"/>
    </source>
</evidence>
<dbReference type="PANTHER" id="PTHR11654">
    <property type="entry name" value="OLIGOPEPTIDE TRANSPORTER-RELATED"/>
    <property type="match status" value="1"/>
</dbReference>
<evidence type="ECO:0000256" key="4">
    <source>
        <dbReference type="ARBA" id="ARBA00022692"/>
    </source>
</evidence>
<feature type="transmembrane region" description="Helical" evidence="7">
    <location>
        <begin position="222"/>
        <end position="242"/>
    </location>
</feature>
<feature type="transmembrane region" description="Helical" evidence="7">
    <location>
        <begin position="338"/>
        <end position="360"/>
    </location>
</feature>
<comment type="similarity">
    <text evidence="2">Belongs to the major facilitator superfamily. Proton-dependent oligopeptide transporter (POT/PTR) (TC 2.A.17) family.</text>
</comment>
<sequence>MEHKKIGSENQDSYDDQQKWVLDSSFDSKGHVPLRARTGAWRAAFFIIAIEFSERLSYYGLATNLVVYLTTILHQDLKTAIRNANYWAGVTTLMPLLGGFVADAYLGRYTTVLVATTIYLMGLVLLTLSWFIPGLKPCHQEVCLEPRKAHEISFFIAIYLISIGTGGHKPSLESFGADQFDEGHAEERKMKMSYFNWWSAGLCAGILTAVIVIVFIEDRIGWGVASIILTAVMTISLLIFLVGKPFYRYRRPLCSPLTPMLQVFVAAFAKRKLPYPSDPSLLHEVSKAELNNGRLLSHTTHVKFLDKAAIIEDNTPQAFQKQSPWRLATLTKVEEAKLIINMIPIWLSVLVFGICAAQASTFFIKQATVMDRHVSGKNSFTIPPASIYCLTAITLIMYVTVYDKLLVPFLRRNTQNQRGINILQRVGIGMFFVVITMIIAALVEKNRLDLLTEQNRPMSVFWLAPQFIVLGVAEGFTLVGLQEYFYDQVPDSMRSLGIAFYLSVLGAGSFLNNLLITVVDTLAEDFSDKRWFGKTLNSSRLDWFYWLLAGLTAANMCVFMIVAKRFPYKSVQSSQVLADSSSVSDA</sequence>
<dbReference type="Pfam" id="PF00854">
    <property type="entry name" value="PTR2"/>
    <property type="match status" value="1"/>
</dbReference>
<dbReference type="CDD" id="cd17417">
    <property type="entry name" value="MFS_NPF5"/>
    <property type="match status" value="1"/>
</dbReference>
<dbReference type="AlphaFoldDB" id="A0A8X7RKR2"/>
<dbReference type="InterPro" id="IPR036259">
    <property type="entry name" value="MFS_trans_sf"/>
</dbReference>
<dbReference type="PROSITE" id="PS01022">
    <property type="entry name" value="PTR2_1"/>
    <property type="match status" value="1"/>
</dbReference>
<comment type="caution">
    <text evidence="8">The sequence shown here is derived from an EMBL/GenBank/DDBJ whole genome shotgun (WGS) entry which is preliminary data.</text>
</comment>
<keyword evidence="9" id="KW-1185">Reference proteome</keyword>
<dbReference type="InterPro" id="IPR044739">
    <property type="entry name" value="NRT1/PTR"/>
</dbReference>
<evidence type="ECO:0000256" key="3">
    <source>
        <dbReference type="ARBA" id="ARBA00022553"/>
    </source>
</evidence>
<keyword evidence="4 7" id="KW-0812">Transmembrane</keyword>
<gene>
    <name evidence="8" type="ORF">Bca52824_049387</name>
</gene>
<feature type="transmembrane region" description="Helical" evidence="7">
    <location>
        <begin position="498"/>
        <end position="523"/>
    </location>
</feature>
<dbReference type="InterPro" id="IPR018456">
    <property type="entry name" value="PTR2_symporter_CS"/>
</dbReference>
<keyword evidence="6 7" id="KW-0472">Membrane</keyword>
<feature type="transmembrane region" description="Helical" evidence="7">
    <location>
        <begin position="543"/>
        <end position="563"/>
    </location>
</feature>
<comment type="subcellular location">
    <subcellularLocation>
        <location evidence="1">Membrane</location>
        <topology evidence="1">Multi-pass membrane protein</topology>
    </subcellularLocation>
</comment>
<organism evidence="8 9">
    <name type="scientific">Brassica carinata</name>
    <name type="common">Ethiopian mustard</name>
    <name type="synonym">Abyssinian cabbage</name>
    <dbReference type="NCBI Taxonomy" id="52824"/>
    <lineage>
        <taxon>Eukaryota</taxon>
        <taxon>Viridiplantae</taxon>
        <taxon>Streptophyta</taxon>
        <taxon>Embryophyta</taxon>
        <taxon>Tracheophyta</taxon>
        <taxon>Spermatophyta</taxon>
        <taxon>Magnoliopsida</taxon>
        <taxon>eudicotyledons</taxon>
        <taxon>Gunneridae</taxon>
        <taxon>Pentapetalae</taxon>
        <taxon>rosids</taxon>
        <taxon>malvids</taxon>
        <taxon>Brassicales</taxon>
        <taxon>Brassicaceae</taxon>
        <taxon>Brassiceae</taxon>
        <taxon>Brassica</taxon>
    </lineage>
</organism>
<name>A0A8X7RKR2_BRACI</name>
<feature type="transmembrane region" description="Helical" evidence="7">
    <location>
        <begin position="463"/>
        <end position="486"/>
    </location>
</feature>
<evidence type="ECO:0000256" key="7">
    <source>
        <dbReference type="SAM" id="Phobius"/>
    </source>
</evidence>
<feature type="transmembrane region" description="Helical" evidence="7">
    <location>
        <begin position="194"/>
        <end position="216"/>
    </location>
</feature>
<proteinExistence type="inferred from homology"/>
<evidence type="ECO:0000256" key="5">
    <source>
        <dbReference type="ARBA" id="ARBA00022989"/>
    </source>
</evidence>
<feature type="transmembrane region" description="Helical" evidence="7">
    <location>
        <begin position="380"/>
        <end position="401"/>
    </location>
</feature>